<dbReference type="EMBL" id="MFRA01000005">
    <property type="protein sequence ID" value="OGH92570.1"/>
    <property type="molecule type" value="Genomic_DNA"/>
</dbReference>
<keyword evidence="1" id="KW-0472">Membrane</keyword>
<comment type="caution">
    <text evidence="2">The sequence shown here is derived from an EMBL/GenBank/DDBJ whole genome shotgun (WGS) entry which is preliminary data.</text>
</comment>
<gene>
    <name evidence="2" type="ORF">A2563_02740</name>
</gene>
<evidence type="ECO:0008006" key="4">
    <source>
        <dbReference type="Google" id="ProtNLM"/>
    </source>
</evidence>
<dbReference type="Proteomes" id="UP000176634">
    <property type="component" value="Unassembled WGS sequence"/>
</dbReference>
<keyword evidence="1" id="KW-0812">Transmembrane</keyword>
<dbReference type="AlphaFoldDB" id="A0A1F6P953"/>
<evidence type="ECO:0000313" key="3">
    <source>
        <dbReference type="Proteomes" id="UP000176634"/>
    </source>
</evidence>
<proteinExistence type="predicted"/>
<accession>A0A1F6P953</accession>
<reference evidence="2 3" key="1">
    <citation type="journal article" date="2016" name="Nat. Commun.">
        <title>Thousands of microbial genomes shed light on interconnected biogeochemical processes in an aquifer system.</title>
        <authorList>
            <person name="Anantharaman K."/>
            <person name="Brown C.T."/>
            <person name="Hug L.A."/>
            <person name="Sharon I."/>
            <person name="Castelle C.J."/>
            <person name="Probst A.J."/>
            <person name="Thomas B.C."/>
            <person name="Singh A."/>
            <person name="Wilkins M.J."/>
            <person name="Karaoz U."/>
            <person name="Brodie E.L."/>
            <person name="Williams K.H."/>
            <person name="Hubbard S.S."/>
            <person name="Banfield J.F."/>
        </authorList>
    </citation>
    <scope>NUCLEOTIDE SEQUENCE [LARGE SCALE GENOMIC DNA]</scope>
</reference>
<organism evidence="2 3">
    <name type="scientific">Candidatus Magasanikbacteria bacterium RIFOXYD1_FULL_40_23</name>
    <dbReference type="NCBI Taxonomy" id="1798705"/>
    <lineage>
        <taxon>Bacteria</taxon>
        <taxon>Candidatus Magasanikiibacteriota</taxon>
    </lineage>
</organism>
<feature type="transmembrane region" description="Helical" evidence="1">
    <location>
        <begin position="81"/>
        <end position="100"/>
    </location>
</feature>
<protein>
    <recommendedName>
        <fullName evidence="4">DUF2878 domain-containing protein</fullName>
    </recommendedName>
</protein>
<feature type="transmembrane region" description="Helical" evidence="1">
    <location>
        <begin position="28"/>
        <end position="44"/>
    </location>
</feature>
<feature type="transmembrane region" description="Helical" evidence="1">
    <location>
        <begin position="51"/>
        <end position="69"/>
    </location>
</feature>
<dbReference type="STRING" id="1798705.A2563_02740"/>
<evidence type="ECO:0000256" key="1">
    <source>
        <dbReference type="SAM" id="Phobius"/>
    </source>
</evidence>
<feature type="transmembrane region" description="Helical" evidence="1">
    <location>
        <begin position="5"/>
        <end position="22"/>
    </location>
</feature>
<name>A0A1F6P953_9BACT</name>
<sequence>MRNFFRVAASLVVIMLMISIINWVSDDYILAGIYILIILADMAVRKRKHDTVALVFGFFAMTMFEYLFVTTGVETFTRQSLLGVMPIWLPILWSYGFVSIKRAVEIIEKGK</sequence>
<evidence type="ECO:0000313" key="2">
    <source>
        <dbReference type="EMBL" id="OGH92570.1"/>
    </source>
</evidence>
<keyword evidence="1" id="KW-1133">Transmembrane helix</keyword>